<dbReference type="EMBL" id="KB870809">
    <property type="protein sequence ID" value="EOA25778.1"/>
    <property type="molecule type" value="Genomic_DNA"/>
</dbReference>
<reference evidence="3" key="1">
    <citation type="journal article" date="2013" name="Nat. Genet.">
        <title>The Capsella rubella genome and the genomic consequences of rapid mating system evolution.</title>
        <authorList>
            <person name="Slotte T."/>
            <person name="Hazzouri K.M."/>
            <person name="Agren J.A."/>
            <person name="Koenig D."/>
            <person name="Maumus F."/>
            <person name="Guo Y.L."/>
            <person name="Steige K."/>
            <person name="Platts A.E."/>
            <person name="Escobar J.S."/>
            <person name="Newman L.K."/>
            <person name="Wang W."/>
            <person name="Mandakova T."/>
            <person name="Vello E."/>
            <person name="Smith L.M."/>
            <person name="Henz S.R."/>
            <person name="Steffen J."/>
            <person name="Takuno S."/>
            <person name="Brandvain Y."/>
            <person name="Coop G."/>
            <person name="Andolfatto P."/>
            <person name="Hu T.T."/>
            <person name="Blanchette M."/>
            <person name="Clark R.M."/>
            <person name="Quesneville H."/>
            <person name="Nordborg M."/>
            <person name="Gaut B.S."/>
            <person name="Lysak M.A."/>
            <person name="Jenkins J."/>
            <person name="Grimwood J."/>
            <person name="Chapman J."/>
            <person name="Prochnik S."/>
            <person name="Shu S."/>
            <person name="Rokhsar D."/>
            <person name="Schmutz J."/>
            <person name="Weigel D."/>
            <person name="Wright S.I."/>
        </authorList>
    </citation>
    <scope>NUCLEOTIDE SEQUENCE [LARGE SCALE GENOMIC DNA]</scope>
    <source>
        <strain evidence="3">cv. Monte Gargano</strain>
    </source>
</reference>
<dbReference type="PANTHER" id="PTHR36040">
    <property type="entry name" value="OS04G0188500 PROTEIN"/>
    <property type="match status" value="1"/>
</dbReference>
<sequence length="102" mass="11132">MVVMSSFIVEGGGRGINTKDQRLHHVQKDKSVIPLTRGVDNHHNIPRQNYDNWGGNGGGSGGDDGTVASLSTEGEEDGGRFCVLNVLINRKREKTTEERRTA</sequence>
<dbReference type="PANTHER" id="PTHR36040:SF3">
    <property type="entry name" value="OS04G0188500 PROTEIN"/>
    <property type="match status" value="1"/>
</dbReference>
<accession>R0HP81</accession>
<keyword evidence="3" id="KW-1185">Reference proteome</keyword>
<evidence type="ECO:0000313" key="3">
    <source>
        <dbReference type="Proteomes" id="UP000029121"/>
    </source>
</evidence>
<evidence type="ECO:0000313" key="2">
    <source>
        <dbReference type="EMBL" id="EOA25778.1"/>
    </source>
</evidence>
<organism evidence="2 3">
    <name type="scientific">Capsella rubella</name>
    <dbReference type="NCBI Taxonomy" id="81985"/>
    <lineage>
        <taxon>Eukaryota</taxon>
        <taxon>Viridiplantae</taxon>
        <taxon>Streptophyta</taxon>
        <taxon>Embryophyta</taxon>
        <taxon>Tracheophyta</taxon>
        <taxon>Spermatophyta</taxon>
        <taxon>Magnoliopsida</taxon>
        <taxon>eudicotyledons</taxon>
        <taxon>Gunneridae</taxon>
        <taxon>Pentapetalae</taxon>
        <taxon>rosids</taxon>
        <taxon>malvids</taxon>
        <taxon>Brassicales</taxon>
        <taxon>Brassicaceae</taxon>
        <taxon>Camelineae</taxon>
        <taxon>Capsella</taxon>
    </lineage>
</organism>
<feature type="region of interest" description="Disordered" evidence="1">
    <location>
        <begin position="36"/>
        <end position="74"/>
    </location>
</feature>
<dbReference type="AlphaFoldDB" id="R0HP81"/>
<proteinExistence type="predicted"/>
<gene>
    <name evidence="2" type="ORF">CARUB_v10019141mg</name>
</gene>
<evidence type="ECO:0000256" key="1">
    <source>
        <dbReference type="SAM" id="MobiDB-lite"/>
    </source>
</evidence>
<feature type="compositionally biased region" description="Gly residues" evidence="1">
    <location>
        <begin position="54"/>
        <end position="64"/>
    </location>
</feature>
<dbReference type="Proteomes" id="UP000029121">
    <property type="component" value="Unassembled WGS sequence"/>
</dbReference>
<name>R0HP81_9BRAS</name>
<protein>
    <submittedName>
        <fullName evidence="2">Uncharacterized protein</fullName>
    </submittedName>
</protein>